<dbReference type="AlphaFoldDB" id="X0YU26"/>
<protein>
    <submittedName>
        <fullName evidence="1">Uncharacterized protein</fullName>
    </submittedName>
</protein>
<gene>
    <name evidence="1" type="ORF">S01H4_12054</name>
</gene>
<name>X0YU26_9ZZZZ</name>
<comment type="caution">
    <text evidence="1">The sequence shown here is derived from an EMBL/GenBank/DDBJ whole genome shotgun (WGS) entry which is preliminary data.</text>
</comment>
<feature type="non-terminal residue" evidence="1">
    <location>
        <position position="1"/>
    </location>
</feature>
<reference evidence="1" key="1">
    <citation type="journal article" date="2014" name="Front. Microbiol.">
        <title>High frequency of phylogenetically diverse reductive dehalogenase-homologous genes in deep subseafloor sedimentary metagenomes.</title>
        <authorList>
            <person name="Kawai M."/>
            <person name="Futagami T."/>
            <person name="Toyoda A."/>
            <person name="Takaki Y."/>
            <person name="Nishi S."/>
            <person name="Hori S."/>
            <person name="Arai W."/>
            <person name="Tsubouchi T."/>
            <person name="Morono Y."/>
            <person name="Uchiyama I."/>
            <person name="Ito T."/>
            <person name="Fujiyama A."/>
            <person name="Inagaki F."/>
            <person name="Takami H."/>
        </authorList>
    </citation>
    <scope>NUCLEOTIDE SEQUENCE</scope>
    <source>
        <strain evidence="1">Expedition CK06-06</strain>
    </source>
</reference>
<dbReference type="EMBL" id="BART01005038">
    <property type="protein sequence ID" value="GAG60094.1"/>
    <property type="molecule type" value="Genomic_DNA"/>
</dbReference>
<proteinExistence type="predicted"/>
<evidence type="ECO:0000313" key="1">
    <source>
        <dbReference type="EMBL" id="GAG60094.1"/>
    </source>
</evidence>
<organism evidence="1">
    <name type="scientific">marine sediment metagenome</name>
    <dbReference type="NCBI Taxonomy" id="412755"/>
    <lineage>
        <taxon>unclassified sequences</taxon>
        <taxon>metagenomes</taxon>
        <taxon>ecological metagenomes</taxon>
    </lineage>
</organism>
<sequence>DLNIEMKLYLVYARLNQTNAEKNTTQYVKIYEDDKSFKTIEAGKKKKNSITIEPADILQVNFTDIALTADLTKDPVISFEAAEITIKAKYSLGLISFKVVIEDYELEG</sequence>
<accession>X0YU26</accession>